<reference evidence="7" key="1">
    <citation type="submission" date="2021-05" db="EMBL/GenBank/DDBJ databases">
        <authorList>
            <person name="Pietrasiak N."/>
            <person name="Ward R."/>
            <person name="Stajich J.E."/>
            <person name="Kurbessoian T."/>
        </authorList>
    </citation>
    <scope>NUCLEOTIDE SEQUENCE</scope>
    <source>
        <strain evidence="7">CPER-KK1</strain>
    </source>
</reference>
<protein>
    <submittedName>
        <fullName evidence="7">NAD(P)/FAD-dependent oxidoreductase</fullName>
    </submittedName>
</protein>
<proteinExistence type="inferred from homology"/>
<dbReference type="EMBL" id="JAHHIF010000073">
    <property type="protein sequence ID" value="MBW4548841.1"/>
    <property type="molecule type" value="Genomic_DNA"/>
</dbReference>
<evidence type="ECO:0000259" key="6">
    <source>
        <dbReference type="Pfam" id="PF07992"/>
    </source>
</evidence>
<reference evidence="7" key="2">
    <citation type="journal article" date="2022" name="Microbiol. Resour. Announc.">
        <title>Metagenome Sequencing to Explore Phylogenomics of Terrestrial Cyanobacteria.</title>
        <authorList>
            <person name="Ward R.D."/>
            <person name="Stajich J.E."/>
            <person name="Johansen J.R."/>
            <person name="Huntemann M."/>
            <person name="Clum A."/>
            <person name="Foster B."/>
            <person name="Foster B."/>
            <person name="Roux S."/>
            <person name="Palaniappan K."/>
            <person name="Varghese N."/>
            <person name="Mukherjee S."/>
            <person name="Reddy T.B.K."/>
            <person name="Daum C."/>
            <person name="Copeland A."/>
            <person name="Chen I.A."/>
            <person name="Ivanova N.N."/>
            <person name="Kyrpides N.C."/>
            <person name="Shapiro N."/>
            <person name="Eloe-Fadrosh E.A."/>
            <person name="Pietrasiak N."/>
        </authorList>
    </citation>
    <scope>NUCLEOTIDE SEQUENCE</scope>
    <source>
        <strain evidence="7">CPER-KK1</strain>
    </source>
</reference>
<feature type="domain" description="Pyridine nucleotide-disulphide oxidoreductase dimerisation" evidence="5">
    <location>
        <begin position="351"/>
        <end position="458"/>
    </location>
</feature>
<evidence type="ECO:0000313" key="8">
    <source>
        <dbReference type="Proteomes" id="UP000753908"/>
    </source>
</evidence>
<evidence type="ECO:0000256" key="3">
    <source>
        <dbReference type="ARBA" id="ARBA00022827"/>
    </source>
</evidence>
<dbReference type="Pfam" id="PF02852">
    <property type="entry name" value="Pyr_redox_dim"/>
    <property type="match status" value="1"/>
</dbReference>
<dbReference type="SUPFAM" id="SSF51905">
    <property type="entry name" value="FAD/NAD(P)-binding domain"/>
    <property type="match status" value="1"/>
</dbReference>
<dbReference type="InterPro" id="IPR004099">
    <property type="entry name" value="Pyr_nucl-diS_OxRdtase_dimer"/>
</dbReference>
<dbReference type="InterPro" id="IPR001100">
    <property type="entry name" value="Pyr_nuc-diS_OxRdtase"/>
</dbReference>
<dbReference type="GO" id="GO:0003955">
    <property type="term" value="F:NAD(P)H dehydrogenase (quinone) activity"/>
    <property type="evidence" value="ECO:0007669"/>
    <property type="project" value="TreeGrafter"/>
</dbReference>
<keyword evidence="4" id="KW-0547">Nucleotide-binding</keyword>
<dbReference type="PRINTS" id="PR00411">
    <property type="entry name" value="PNDRDTASEI"/>
</dbReference>
<evidence type="ECO:0000256" key="4">
    <source>
        <dbReference type="PIRSR" id="PIRSR000350-3"/>
    </source>
</evidence>
<feature type="binding site" evidence="4">
    <location>
        <begin position="190"/>
        <end position="197"/>
    </location>
    <ligand>
        <name>NAD(+)</name>
        <dbReference type="ChEBI" id="CHEBI:57540"/>
    </ligand>
</feature>
<dbReference type="GO" id="GO:0050660">
    <property type="term" value="F:flavin adenine dinucleotide binding"/>
    <property type="evidence" value="ECO:0007669"/>
    <property type="project" value="TreeGrafter"/>
</dbReference>
<dbReference type="PANTHER" id="PTHR43014">
    <property type="entry name" value="MERCURIC REDUCTASE"/>
    <property type="match status" value="1"/>
</dbReference>
<accession>A0A951PS96</accession>
<evidence type="ECO:0000256" key="2">
    <source>
        <dbReference type="ARBA" id="ARBA00022630"/>
    </source>
</evidence>
<dbReference type="PIRSF" id="PIRSF000350">
    <property type="entry name" value="Mercury_reductase_MerA"/>
    <property type="match status" value="1"/>
</dbReference>
<feature type="binding site" evidence="4">
    <location>
        <position position="124"/>
    </location>
    <ligand>
        <name>FAD</name>
        <dbReference type="ChEBI" id="CHEBI:57692"/>
    </ligand>
</feature>
<feature type="domain" description="FAD/NAD(P)-binding" evidence="6">
    <location>
        <begin position="5"/>
        <end position="331"/>
    </location>
</feature>
<keyword evidence="2" id="KW-0285">Flavoprotein</keyword>
<dbReference type="InterPro" id="IPR036188">
    <property type="entry name" value="FAD/NAD-bd_sf"/>
</dbReference>
<dbReference type="PANTHER" id="PTHR43014:SF2">
    <property type="entry name" value="MERCURIC REDUCTASE"/>
    <property type="match status" value="1"/>
</dbReference>
<feature type="binding site" evidence="4">
    <location>
        <begin position="150"/>
        <end position="152"/>
    </location>
    <ligand>
        <name>FAD</name>
        <dbReference type="ChEBI" id="CHEBI:57692"/>
    </ligand>
</feature>
<comment type="caution">
    <text evidence="7">The sequence shown here is derived from an EMBL/GenBank/DDBJ whole genome shotgun (WGS) entry which is preliminary data.</text>
</comment>
<dbReference type="InterPro" id="IPR016156">
    <property type="entry name" value="FAD/NAD-linked_Rdtase_dimer_sf"/>
</dbReference>
<dbReference type="Pfam" id="PF07992">
    <property type="entry name" value="Pyr_redox_2"/>
    <property type="match status" value="1"/>
</dbReference>
<sequence length="490" mass="53706">MTVEYDLIVIGGSTAGIYAAVAATKLKARVALIENERVQTNWLGHGAIYAQALNQVGRVQEQVREATQFGVHFPIADSIEQLQLPSVQLDEAMQWAQTVVYTCSEQSSPAILASLGVDVITGAGEFCRQPHLGFVVNDRRMRSRAYLIATGSRPVIPDIAGLQTIGYLTPADIWQPSFAQRLQGSWVVIGDGSIGTELAQTLARLNCEVTLVVSASHILPDEDPEASRLVQAQLEAEGIRVLTESPVAHVRQIEDKKWVQAGNRAIEADEILLATDHQLNVEAFNLEGVGVKFTPQGLELNEKLQTTNSRIYACGNVAGGQPFAHIAQYEASIALKNALFAPVFKVDYRGIPWAVFSNPQLARVGLTEAQARQRYGKDVFVARQYFKTLDKAQILGNATGFCKIVGRENGEILGASIVGADASELIGAIAFAIRQKLKVNAIANLPQITPTLSEIIHKTAIEWQQQRRSRNKSLHNFLESFFNLRRNWSS</sequence>
<gene>
    <name evidence="7" type="ORF">KME25_31210</name>
</gene>
<dbReference type="PRINTS" id="PR00368">
    <property type="entry name" value="FADPNR"/>
</dbReference>
<keyword evidence="4" id="KW-0520">NAD</keyword>
<evidence type="ECO:0000256" key="1">
    <source>
        <dbReference type="ARBA" id="ARBA00007532"/>
    </source>
</evidence>
<keyword evidence="3 4" id="KW-0274">FAD</keyword>
<name>A0A951PS96_9CYAN</name>
<evidence type="ECO:0000259" key="5">
    <source>
        <dbReference type="Pfam" id="PF02852"/>
    </source>
</evidence>
<dbReference type="AlphaFoldDB" id="A0A951PS96"/>
<organism evidence="7 8">
    <name type="scientific">Symplocastrum torsivum CPER-KK1</name>
    <dbReference type="NCBI Taxonomy" id="450513"/>
    <lineage>
        <taxon>Bacteria</taxon>
        <taxon>Bacillati</taxon>
        <taxon>Cyanobacteriota</taxon>
        <taxon>Cyanophyceae</taxon>
        <taxon>Oscillatoriophycideae</taxon>
        <taxon>Oscillatoriales</taxon>
        <taxon>Microcoleaceae</taxon>
        <taxon>Symplocastrum</taxon>
    </lineage>
</organism>
<dbReference type="Gene3D" id="3.50.50.60">
    <property type="entry name" value="FAD/NAD(P)-binding domain"/>
    <property type="match status" value="2"/>
</dbReference>
<dbReference type="Proteomes" id="UP000753908">
    <property type="component" value="Unassembled WGS sequence"/>
</dbReference>
<dbReference type="Gene3D" id="3.30.390.30">
    <property type="match status" value="1"/>
</dbReference>
<comment type="cofactor">
    <cofactor evidence="4">
        <name>FAD</name>
        <dbReference type="ChEBI" id="CHEBI:57692"/>
    </cofactor>
    <text evidence="4">Binds 1 FAD per subunit.</text>
</comment>
<evidence type="ECO:0000313" key="7">
    <source>
        <dbReference type="EMBL" id="MBW4548841.1"/>
    </source>
</evidence>
<comment type="similarity">
    <text evidence="1">Belongs to the class-I pyridine nucleotide-disulfide oxidoreductase family.</text>
</comment>
<dbReference type="InterPro" id="IPR023753">
    <property type="entry name" value="FAD/NAD-binding_dom"/>
</dbReference>
<dbReference type="SUPFAM" id="SSF55424">
    <property type="entry name" value="FAD/NAD-linked reductases, dimerisation (C-terminal) domain"/>
    <property type="match status" value="1"/>
</dbReference>